<reference evidence="9 10" key="1">
    <citation type="submission" date="2019-04" db="EMBL/GenBank/DDBJ databases">
        <authorList>
            <person name="Li M."/>
        </authorList>
    </citation>
    <scope>NUCLEOTIDE SEQUENCE [LARGE SCALE GENOMIC DNA]</scope>
    <source>
        <strain evidence="9 10">LAM1902</strain>
    </source>
</reference>
<dbReference type="GO" id="GO:0030058">
    <property type="term" value="F:aliphatic amine dehydrogenase activity"/>
    <property type="evidence" value="ECO:0007669"/>
    <property type="project" value="InterPro"/>
</dbReference>
<keyword evidence="8" id="KW-1015">Disulfide bond</keyword>
<organism evidence="9 10">
    <name type="scientific">Pseudomonas nicosulfuronedens</name>
    <dbReference type="NCBI Taxonomy" id="2571105"/>
    <lineage>
        <taxon>Bacteria</taxon>
        <taxon>Pseudomonadati</taxon>
        <taxon>Pseudomonadota</taxon>
        <taxon>Gammaproteobacteria</taxon>
        <taxon>Pseudomonadales</taxon>
        <taxon>Pseudomonadaceae</taxon>
        <taxon>Pseudomonas</taxon>
    </lineage>
</organism>
<protein>
    <submittedName>
        <fullName evidence="9">Amine dehydrogenase</fullName>
    </submittedName>
</protein>
<keyword evidence="10" id="KW-1185">Reference proteome</keyword>
<gene>
    <name evidence="9" type="ORF">FAS41_20555</name>
</gene>
<evidence type="ECO:0000256" key="8">
    <source>
        <dbReference type="PIRSR" id="PIRSR609451-50"/>
    </source>
</evidence>
<dbReference type="InterPro" id="IPR015943">
    <property type="entry name" value="WD40/YVTN_repeat-like_dom_sf"/>
</dbReference>
<comment type="caution">
    <text evidence="9">The sequence shown here is derived from an EMBL/GenBank/DDBJ whole genome shotgun (WGS) entry which is preliminary data.</text>
</comment>
<evidence type="ECO:0000256" key="7">
    <source>
        <dbReference type="ARBA" id="ARBA00023002"/>
    </source>
</evidence>
<keyword evidence="7" id="KW-0560">Oxidoreductase</keyword>
<keyword evidence="3" id="KW-0813">Transport</keyword>
<keyword evidence="6" id="KW-0249">Electron transport</keyword>
<name>A0A5R9QU58_9PSED</name>
<comment type="subcellular location">
    <subcellularLocation>
        <location evidence="1">Periplasm</location>
    </subcellularLocation>
</comment>
<dbReference type="InterPro" id="IPR009451">
    <property type="entry name" value="Metamine_DH_Hvc"/>
</dbReference>
<evidence type="ECO:0000313" key="9">
    <source>
        <dbReference type="EMBL" id="TLX73590.1"/>
    </source>
</evidence>
<accession>A0A5R9QU58</accession>
<dbReference type="GO" id="GO:0042597">
    <property type="term" value="C:periplasmic space"/>
    <property type="evidence" value="ECO:0007669"/>
    <property type="project" value="UniProtKB-SubCell"/>
</dbReference>
<evidence type="ECO:0000256" key="2">
    <source>
        <dbReference type="ARBA" id="ARBA00010548"/>
    </source>
</evidence>
<dbReference type="InterPro" id="IPR011044">
    <property type="entry name" value="Quino_amine_DH_bsu"/>
</dbReference>
<evidence type="ECO:0000256" key="1">
    <source>
        <dbReference type="ARBA" id="ARBA00004418"/>
    </source>
</evidence>
<dbReference type="AlphaFoldDB" id="A0A5R9QU58"/>
<sequence>MPISLPWRGKPESRPLLPSFPGAHRLIGGLLLAALALPALAEFVPEQARVETLGDHRGRNWFWIWGSNAPNMVDGRAYLFADDGRNLGQVSTGMWSNGLVLSHKRDEFYASEIYFSRGVRGTRSDVVTVYDARTLSPKREIAIPPKRMTALISTGLSVLSDDERFLLVLNFTPAQSISVVDLEHDRFVGEVAVPGCASLYPAGPRDFYSICGNGGFFHLRLDDSGQVALQERTAPAFDPLRDALLTTASRQGDTWYFVSQHNEAYGLRMTADGVEAKQHWSLLSDSERADGWGVAGNHGTALHERSGRLFVLMHQDKPENYQKPGTEVWVFDTRSQKRLARIELNEQSTAIGVSQGEQPRLYSLDWMVPMPGLFTAWIYLTEGEKGLTPLLRQGINLYEADSGKHLRSIGDIPLGFLNAVAPW</sequence>
<dbReference type="Pfam" id="PF06433">
    <property type="entry name" value="Me-amine-dh_H"/>
    <property type="match status" value="1"/>
</dbReference>
<comment type="similarity">
    <text evidence="2">Belongs to the aromatic amine dehydrogenase heavy chain family.</text>
</comment>
<feature type="disulfide bond" evidence="8">
    <location>
        <begin position="196"/>
        <end position="211"/>
    </location>
</feature>
<keyword evidence="4" id="KW-0732">Signal</keyword>
<dbReference type="Gene3D" id="2.130.10.10">
    <property type="entry name" value="YVTN repeat-like/Quinoprotein amine dehydrogenase"/>
    <property type="match status" value="1"/>
</dbReference>
<evidence type="ECO:0000256" key="4">
    <source>
        <dbReference type="ARBA" id="ARBA00022729"/>
    </source>
</evidence>
<dbReference type="RefSeq" id="WP_138525289.1">
    <property type="nucleotide sequence ID" value="NZ_JAOCBK010000005.1"/>
</dbReference>
<evidence type="ECO:0000256" key="3">
    <source>
        <dbReference type="ARBA" id="ARBA00022448"/>
    </source>
</evidence>
<dbReference type="EMBL" id="SWDV01000028">
    <property type="protein sequence ID" value="TLX73590.1"/>
    <property type="molecule type" value="Genomic_DNA"/>
</dbReference>
<evidence type="ECO:0000256" key="5">
    <source>
        <dbReference type="ARBA" id="ARBA00022764"/>
    </source>
</evidence>
<evidence type="ECO:0000313" key="10">
    <source>
        <dbReference type="Proteomes" id="UP000306635"/>
    </source>
</evidence>
<dbReference type="SUPFAM" id="SSF50969">
    <property type="entry name" value="YVTN repeat-like/Quinoprotein amine dehydrogenase"/>
    <property type="match status" value="1"/>
</dbReference>
<dbReference type="Proteomes" id="UP000306635">
    <property type="component" value="Unassembled WGS sequence"/>
</dbReference>
<dbReference type="OrthoDB" id="185182at2"/>
<proteinExistence type="inferred from homology"/>
<evidence type="ECO:0000256" key="6">
    <source>
        <dbReference type="ARBA" id="ARBA00022982"/>
    </source>
</evidence>
<keyword evidence="5" id="KW-0574">Periplasm</keyword>